<dbReference type="GO" id="GO:0006171">
    <property type="term" value="P:cAMP biosynthetic process"/>
    <property type="evidence" value="ECO:0007669"/>
    <property type="project" value="TreeGrafter"/>
</dbReference>
<dbReference type="InterPro" id="IPR029787">
    <property type="entry name" value="Nucleotide_cyclase"/>
</dbReference>
<accession>A0A0B4X6F9</accession>
<proteinExistence type="predicted"/>
<keyword evidence="2" id="KW-0456">Lyase</keyword>
<dbReference type="Gene3D" id="1.25.40.10">
    <property type="entry name" value="Tetratricopeptide repeat domain"/>
    <property type="match status" value="1"/>
</dbReference>
<dbReference type="PANTHER" id="PTHR43081:SF19">
    <property type="entry name" value="PH-SENSITIVE ADENYLATE CYCLASE RV1264"/>
    <property type="match status" value="1"/>
</dbReference>
<dbReference type="PROSITE" id="PS50125">
    <property type="entry name" value="GUANYLATE_CYCLASE_2"/>
    <property type="match status" value="1"/>
</dbReference>
<dbReference type="Gene3D" id="3.40.50.10070">
    <property type="entry name" value="TolB, N-terminal domain"/>
    <property type="match status" value="1"/>
</dbReference>
<feature type="domain" description="Guanylate cyclase" evidence="1">
    <location>
        <begin position="7"/>
        <end position="122"/>
    </location>
</feature>
<sequence>MERKLAAILAIDVVGYSALMEADEAGTFDRLKRGRKELFEPEIATRHGRIFKLMGDGLLAEFGSVVDAVECAVTLQRGMAERNASVAEDQRFEVRIGINLGEVIVEGDDRYGEGVNVASRLQQLAEPGGICVSEKVSKEVRQKLAFAFEPMGEQRVKNIAEPIYCYRVNLHVPRAAPVGRLASLELPDKPSIAVLPFTNMSNDPEQESFVDGLTEDLITDLSRSAGLFVIARNSTFAYKGRSVDVRLTARDLGVRYVVEGSARRAAARVRINAQLIDAIGGDHIWAERYDSSLEDIFAVQDEVTAKIVEALVGRLAGQPARKRPTSLEAYDLCVRARGVSFQTGLGAREARMLLEKAIGLDPDYAEAHSLLALNLWLGWLFWNEPKETNQPRALAEAQRAVALDPNDAGNRWGLGIILGHERRYAESDAEFEATFKLDPNHADAWAIRSDLITLRGDAVKGVEFVKRALRLNPRPPGWYYWMAGQAYYALGDYQSAVEALRKPETYRTTSRRLLAAALAQLGRLDEARQEAEFFMMNDPHFSIGHWASSQPFDDEEVLQRFVEGYRKAGLPD</sequence>
<dbReference type="GO" id="GO:0035556">
    <property type="term" value="P:intracellular signal transduction"/>
    <property type="evidence" value="ECO:0007669"/>
    <property type="project" value="InterPro"/>
</dbReference>
<evidence type="ECO:0000313" key="3">
    <source>
        <dbReference type="Proteomes" id="UP000031368"/>
    </source>
</evidence>
<dbReference type="PANTHER" id="PTHR43081">
    <property type="entry name" value="ADENYLATE CYCLASE, TERMINAL-DIFFERENTIATION SPECIFIC-RELATED"/>
    <property type="match status" value="1"/>
</dbReference>
<dbReference type="KEGG" id="rga:RGR602_CH02810"/>
<dbReference type="InterPro" id="IPR050697">
    <property type="entry name" value="Adenylyl/Guanylyl_Cyclase_3/4"/>
</dbReference>
<name>A0A0B4X6F9_9HYPH</name>
<dbReference type="AlphaFoldDB" id="A0A0B4X6F9"/>
<reference evidence="2 3" key="1">
    <citation type="submission" date="2013-11" db="EMBL/GenBank/DDBJ databases">
        <title>Complete genome sequence of Rhizobium gallicum bv. gallicum R602.</title>
        <authorList>
            <person name="Bustos P."/>
            <person name="Santamaria R.I."/>
            <person name="Lozano L."/>
            <person name="Acosta J.L."/>
            <person name="Ormeno-Orrillo E."/>
            <person name="Rogel M.A."/>
            <person name="Romero D."/>
            <person name="Cevallos M.A."/>
            <person name="Martinez-Romero E."/>
            <person name="Gonzalez V."/>
        </authorList>
    </citation>
    <scope>NUCLEOTIDE SEQUENCE [LARGE SCALE GENOMIC DNA]</scope>
    <source>
        <strain evidence="2 3">R602</strain>
    </source>
</reference>
<dbReference type="Gene3D" id="3.30.70.1230">
    <property type="entry name" value="Nucleotide cyclase"/>
    <property type="match status" value="1"/>
</dbReference>
<dbReference type="Proteomes" id="UP000031368">
    <property type="component" value="Chromosome"/>
</dbReference>
<dbReference type="SUPFAM" id="SSF55073">
    <property type="entry name" value="Nucleotide cyclase"/>
    <property type="match status" value="1"/>
</dbReference>
<dbReference type="SUPFAM" id="SSF48452">
    <property type="entry name" value="TPR-like"/>
    <property type="match status" value="1"/>
</dbReference>
<dbReference type="InterPro" id="IPR011990">
    <property type="entry name" value="TPR-like_helical_dom_sf"/>
</dbReference>
<dbReference type="Pfam" id="PF00211">
    <property type="entry name" value="Guanylate_cyc"/>
    <property type="match status" value="1"/>
</dbReference>
<protein>
    <submittedName>
        <fullName evidence="2">Adenylate cyclase 3</fullName>
        <ecNumber evidence="2">4.6.1.1</ecNumber>
    </submittedName>
</protein>
<dbReference type="HOGENOM" id="CLU_019981_0_0_5"/>
<dbReference type="SUPFAM" id="SSF52964">
    <property type="entry name" value="TolB, N-terminal domain"/>
    <property type="match status" value="1"/>
</dbReference>
<dbReference type="EC" id="4.6.1.1" evidence="2"/>
<evidence type="ECO:0000313" key="2">
    <source>
        <dbReference type="EMBL" id="AJD42128.1"/>
    </source>
</evidence>
<evidence type="ECO:0000259" key="1">
    <source>
        <dbReference type="PROSITE" id="PS50125"/>
    </source>
</evidence>
<gene>
    <name evidence="2" type="primary">cya-3</name>
    <name evidence="2" type="ORF">RGR602_CH02810</name>
</gene>
<dbReference type="CDD" id="cd07302">
    <property type="entry name" value="CHD"/>
    <property type="match status" value="1"/>
</dbReference>
<dbReference type="Pfam" id="PF12895">
    <property type="entry name" value="ANAPC3"/>
    <property type="match status" value="1"/>
</dbReference>
<organism evidence="2 3">
    <name type="scientific">Rhizobium gallicum bv. gallicum R602sp</name>
    <dbReference type="NCBI Taxonomy" id="1041138"/>
    <lineage>
        <taxon>Bacteria</taxon>
        <taxon>Pseudomonadati</taxon>
        <taxon>Pseudomonadota</taxon>
        <taxon>Alphaproteobacteria</taxon>
        <taxon>Hyphomicrobiales</taxon>
        <taxon>Rhizobiaceae</taxon>
        <taxon>Rhizobium/Agrobacterium group</taxon>
        <taxon>Rhizobium</taxon>
    </lineage>
</organism>
<keyword evidence="3" id="KW-1185">Reference proteome</keyword>
<dbReference type="EMBL" id="CP006877">
    <property type="protein sequence ID" value="AJD42128.1"/>
    <property type="molecule type" value="Genomic_DNA"/>
</dbReference>
<dbReference type="RefSeq" id="WP_039845595.1">
    <property type="nucleotide sequence ID" value="NZ_CP006877.1"/>
</dbReference>
<dbReference type="GO" id="GO:0004016">
    <property type="term" value="F:adenylate cyclase activity"/>
    <property type="evidence" value="ECO:0007669"/>
    <property type="project" value="UniProtKB-EC"/>
</dbReference>
<dbReference type="InterPro" id="IPR001054">
    <property type="entry name" value="A/G_cyclase"/>
</dbReference>